<evidence type="ECO:0000259" key="1">
    <source>
        <dbReference type="Pfam" id="PF07762"/>
    </source>
</evidence>
<reference evidence="3" key="3">
    <citation type="submission" date="2018-08" db="UniProtKB">
        <authorList>
            <consortium name="EnsemblPlants"/>
        </authorList>
    </citation>
    <scope>IDENTIFICATION</scope>
    <source>
        <strain evidence="3">cv. Bd21</strain>
    </source>
</reference>
<name>A0A2K2DTY6_BRADI</name>
<dbReference type="Pfam" id="PF07762">
    <property type="entry name" value="DUF1618"/>
    <property type="match status" value="1"/>
</dbReference>
<dbReference type="EMBL" id="CM000880">
    <property type="protein sequence ID" value="PNT77732.1"/>
    <property type="molecule type" value="Genomic_DNA"/>
</dbReference>
<dbReference type="PANTHER" id="PTHR33074">
    <property type="entry name" value="EXPRESSED PROTEIN-RELATED"/>
    <property type="match status" value="1"/>
</dbReference>
<dbReference type="InterPro" id="IPR011676">
    <property type="entry name" value="DUF1618"/>
</dbReference>
<keyword evidence="4" id="KW-1185">Reference proteome</keyword>
<proteinExistence type="predicted"/>
<evidence type="ECO:0000313" key="2">
    <source>
        <dbReference type="EMBL" id="PNT77732.1"/>
    </source>
</evidence>
<dbReference type="Gramene" id="PNT77732">
    <property type="protein sequence ID" value="PNT77732"/>
    <property type="gene ID" value="BRADI_1g68206v3"/>
</dbReference>
<accession>A0A2K2DTY6</accession>
<reference evidence="2 3" key="1">
    <citation type="journal article" date="2010" name="Nature">
        <title>Genome sequencing and analysis of the model grass Brachypodium distachyon.</title>
        <authorList>
            <consortium name="International Brachypodium Initiative"/>
        </authorList>
    </citation>
    <scope>NUCLEOTIDE SEQUENCE [LARGE SCALE GENOMIC DNA]</scope>
    <source>
        <strain evidence="2">Bd21</strain>
        <strain evidence="3">cv. Bd21</strain>
    </source>
</reference>
<organism evidence="2">
    <name type="scientific">Brachypodium distachyon</name>
    <name type="common">Purple false brome</name>
    <name type="synonym">Trachynia distachya</name>
    <dbReference type="NCBI Taxonomy" id="15368"/>
    <lineage>
        <taxon>Eukaryota</taxon>
        <taxon>Viridiplantae</taxon>
        <taxon>Streptophyta</taxon>
        <taxon>Embryophyta</taxon>
        <taxon>Tracheophyta</taxon>
        <taxon>Spermatophyta</taxon>
        <taxon>Magnoliopsida</taxon>
        <taxon>Liliopsida</taxon>
        <taxon>Poales</taxon>
        <taxon>Poaceae</taxon>
        <taxon>BOP clade</taxon>
        <taxon>Pooideae</taxon>
        <taxon>Stipodae</taxon>
        <taxon>Brachypodieae</taxon>
        <taxon>Brachypodium</taxon>
    </lineage>
</organism>
<sequence>MLRLLGHPPDPDLFLHGRPYYFHDDEVGLLRYHINRDHITTLGRGHNNRHDYEYMVAAVCARYAEPDQYDLYTYDSTTQDWARQSTTLPEPDRQQLLGYQCERVITVGGDAGTMGWVDFGRGIILCDLLRKETSPKHLRYIKLPDPIEPDNRLRCTPRWFQDIACVQGRIKLLELQMDIWQPFSRTDGPYVQTGWTAVQWSRTVEDDSSEWCLDKELSASEIIIPADIEEMLPRLPDNGGKGTVLERLHVKYPTLSLLPGDDVVCFMAKLDEYDDDAWMISLDMKKNTLVAVAQFATQRGFRAFRKTTISKYLTTALGSTKHNVKRPGCRCQDSLTRSCVRPLPGIMINKGKEQVKAWMIWTWSN</sequence>
<protein>
    <recommendedName>
        <fullName evidence="1">DUF1618 domain-containing protein</fullName>
    </recommendedName>
</protein>
<feature type="domain" description="DUF1618" evidence="1">
    <location>
        <begin position="116"/>
        <end position="265"/>
    </location>
</feature>
<dbReference type="KEGG" id="bdi:106865707"/>
<dbReference type="Proteomes" id="UP000008810">
    <property type="component" value="Chromosome 1"/>
</dbReference>
<dbReference type="GeneID" id="106865707"/>
<evidence type="ECO:0000313" key="3">
    <source>
        <dbReference type="EnsemblPlants" id="PNT77732"/>
    </source>
</evidence>
<dbReference type="PANTHER" id="PTHR33074:SF125">
    <property type="entry name" value="DUF1618 DOMAIN-CONTAINING PROTEIN"/>
    <property type="match status" value="1"/>
</dbReference>
<gene>
    <name evidence="3" type="primary">LOC106865707</name>
    <name evidence="2" type="ORF">BRADI_1g68206v3</name>
</gene>
<dbReference type="EnsemblPlants" id="PNT77732">
    <property type="protein sequence ID" value="PNT77732"/>
    <property type="gene ID" value="BRADI_1g68206v3"/>
</dbReference>
<evidence type="ECO:0000313" key="4">
    <source>
        <dbReference type="Proteomes" id="UP000008810"/>
    </source>
</evidence>
<dbReference type="OrthoDB" id="685700at2759"/>
<dbReference type="AlphaFoldDB" id="A0A2K2DTY6"/>
<dbReference type="RefSeq" id="XP_014751819.1">
    <property type="nucleotide sequence ID" value="XM_014896333.2"/>
</dbReference>
<reference evidence="2" key="2">
    <citation type="submission" date="2017-06" db="EMBL/GenBank/DDBJ databases">
        <title>WGS assembly of Brachypodium distachyon.</title>
        <authorList>
            <consortium name="The International Brachypodium Initiative"/>
            <person name="Lucas S."/>
            <person name="Harmon-Smith M."/>
            <person name="Lail K."/>
            <person name="Tice H."/>
            <person name="Grimwood J."/>
            <person name="Bruce D."/>
            <person name="Barry K."/>
            <person name="Shu S."/>
            <person name="Lindquist E."/>
            <person name="Wang M."/>
            <person name="Pitluck S."/>
            <person name="Vogel J.P."/>
            <person name="Garvin D.F."/>
            <person name="Mockler T.C."/>
            <person name="Schmutz J."/>
            <person name="Rokhsar D."/>
            <person name="Bevan M.W."/>
        </authorList>
    </citation>
    <scope>NUCLEOTIDE SEQUENCE</scope>
    <source>
        <strain evidence="2">Bd21</strain>
    </source>
</reference>